<sequence length="220" mass="24591">MRTLPPRMTRALEQFHSTRPWDHNAHYHRWILRRLPRRFDKALDIGSGSGDLARLLASRAGAVHGVDVDPTIVDRARELTDPAAPVTFTVGDALKEVPPGPYDVITCVAAIHHMPFGDALTCFRRHLAPGGTLVVVGVYRRQSRSDHLIDAVAVPANVAMAWIKNRGRKAPRPVSMTAPARPATMTFADIVRDAHQALPGARLRRRLFWRYTLVWRRPAG</sequence>
<feature type="domain" description="Methyltransferase" evidence="4">
    <location>
        <begin position="43"/>
        <end position="131"/>
    </location>
</feature>
<dbReference type="InterPro" id="IPR041698">
    <property type="entry name" value="Methyltransf_25"/>
</dbReference>
<dbReference type="Pfam" id="PF13649">
    <property type="entry name" value="Methyltransf_25"/>
    <property type="match status" value="1"/>
</dbReference>
<keyword evidence="3" id="KW-0949">S-adenosyl-L-methionine</keyword>
<dbReference type="PANTHER" id="PTHR43464">
    <property type="entry name" value="METHYLTRANSFERASE"/>
    <property type="match status" value="1"/>
</dbReference>
<dbReference type="GO" id="GO:0032259">
    <property type="term" value="P:methylation"/>
    <property type="evidence" value="ECO:0007669"/>
    <property type="project" value="UniProtKB-KW"/>
</dbReference>
<proteinExistence type="predicted"/>
<evidence type="ECO:0000313" key="6">
    <source>
        <dbReference type="Proteomes" id="UP000035016"/>
    </source>
</evidence>
<accession>A0A0F7VV81</accession>
<dbReference type="SUPFAM" id="SSF53335">
    <property type="entry name" value="S-adenosyl-L-methionine-dependent methyltransferases"/>
    <property type="match status" value="1"/>
</dbReference>
<dbReference type="Proteomes" id="UP000035016">
    <property type="component" value="Chromosome Chromosome"/>
</dbReference>
<dbReference type="RefSeq" id="WP_029383607.1">
    <property type="nucleotide sequence ID" value="NZ_AZSD01000168.1"/>
</dbReference>
<keyword evidence="2 5" id="KW-0808">Transferase</keyword>
<evidence type="ECO:0000256" key="1">
    <source>
        <dbReference type="ARBA" id="ARBA00022603"/>
    </source>
</evidence>
<name>A0A0F7VV81_STRLW</name>
<evidence type="ECO:0000256" key="3">
    <source>
        <dbReference type="ARBA" id="ARBA00022691"/>
    </source>
</evidence>
<dbReference type="EMBL" id="LN831790">
    <property type="protein sequence ID" value="CQR60871.1"/>
    <property type="molecule type" value="Genomic_DNA"/>
</dbReference>
<dbReference type="CDD" id="cd02440">
    <property type="entry name" value="AdoMet_MTases"/>
    <property type="match status" value="1"/>
</dbReference>
<keyword evidence="1 5" id="KW-0489">Methyltransferase</keyword>
<evidence type="ECO:0000259" key="4">
    <source>
        <dbReference type="Pfam" id="PF13649"/>
    </source>
</evidence>
<reference evidence="5 6" key="1">
    <citation type="submission" date="2015-02" db="EMBL/GenBank/DDBJ databases">
        <authorList>
            <person name="Gomez-Escribano P.J."/>
        </authorList>
    </citation>
    <scope>NUCLEOTIDE SEQUENCE [LARGE SCALE GENOMIC DNA]</scope>
    <source>
        <strain evidence="6">C34 (DSM 42122 / NRRL B-24963)</strain>
    </source>
</reference>
<dbReference type="KEGG" id="sle:sle_14090"/>
<dbReference type="InterPro" id="IPR029063">
    <property type="entry name" value="SAM-dependent_MTases_sf"/>
</dbReference>
<dbReference type="Gene3D" id="3.40.50.150">
    <property type="entry name" value="Vaccinia Virus protein VP39"/>
    <property type="match status" value="1"/>
</dbReference>
<gene>
    <name evidence="5" type="primary">sle_14090</name>
</gene>
<dbReference type="GO" id="GO:0008168">
    <property type="term" value="F:methyltransferase activity"/>
    <property type="evidence" value="ECO:0007669"/>
    <property type="project" value="UniProtKB-KW"/>
</dbReference>
<evidence type="ECO:0000313" key="5">
    <source>
        <dbReference type="EMBL" id="CQR60871.1"/>
    </source>
</evidence>
<protein>
    <submittedName>
        <fullName evidence="5">Uncharacterized methyltransferase Rv0089/MT0098</fullName>
    </submittedName>
</protein>
<organism evidence="5 6">
    <name type="scientific">Streptomyces leeuwenhoekii</name>
    <dbReference type="NCBI Taxonomy" id="1437453"/>
    <lineage>
        <taxon>Bacteria</taxon>
        <taxon>Bacillati</taxon>
        <taxon>Actinomycetota</taxon>
        <taxon>Actinomycetes</taxon>
        <taxon>Kitasatosporales</taxon>
        <taxon>Streptomycetaceae</taxon>
        <taxon>Streptomyces</taxon>
    </lineage>
</organism>
<evidence type="ECO:0000256" key="2">
    <source>
        <dbReference type="ARBA" id="ARBA00022679"/>
    </source>
</evidence>
<dbReference type="AlphaFoldDB" id="A0A0F7VV81"/>
<dbReference type="PANTHER" id="PTHR43464:SF19">
    <property type="entry name" value="UBIQUINONE BIOSYNTHESIS O-METHYLTRANSFERASE, MITOCHONDRIAL"/>
    <property type="match status" value="1"/>
</dbReference>